<accession>A0A164MAJ4</accession>
<feature type="non-terminal residue" evidence="2">
    <location>
        <position position="1"/>
    </location>
</feature>
<dbReference type="OrthoDB" id="3208495at2759"/>
<feature type="compositionally biased region" description="Acidic residues" evidence="1">
    <location>
        <begin position="778"/>
        <end position="798"/>
    </location>
</feature>
<protein>
    <submittedName>
        <fullName evidence="2">Uncharacterized protein</fullName>
    </submittedName>
</protein>
<reference evidence="2 3" key="1">
    <citation type="journal article" date="2016" name="Mol. Biol. Evol.">
        <title>Comparative Genomics of Early-Diverging Mushroom-Forming Fungi Provides Insights into the Origins of Lignocellulose Decay Capabilities.</title>
        <authorList>
            <person name="Nagy L.G."/>
            <person name="Riley R."/>
            <person name="Tritt A."/>
            <person name="Adam C."/>
            <person name="Daum C."/>
            <person name="Floudas D."/>
            <person name="Sun H."/>
            <person name="Yadav J.S."/>
            <person name="Pangilinan J."/>
            <person name="Larsson K.H."/>
            <person name="Matsuura K."/>
            <person name="Barry K."/>
            <person name="Labutti K."/>
            <person name="Kuo R."/>
            <person name="Ohm R.A."/>
            <person name="Bhattacharya S.S."/>
            <person name="Shirouzu T."/>
            <person name="Yoshinaga Y."/>
            <person name="Martin F.M."/>
            <person name="Grigoriev I.V."/>
            <person name="Hibbett D.S."/>
        </authorList>
    </citation>
    <scope>NUCLEOTIDE SEQUENCE [LARGE SCALE GENOMIC DNA]</scope>
    <source>
        <strain evidence="2 3">HHB9708</strain>
    </source>
</reference>
<proteinExistence type="predicted"/>
<sequence>LRKTGKSAKGPLLTHCRRELFQQTWTTLLDDDFLAAYQHGMVIKFPDGVTRRAFPRILTYSADYPEKVLIATIRDLGLCPCPRCTVKKADIGQLGTDADAKKRDEDTRRNDARYRNRVKASRREVYDRGKAVNSAAVDAFLKEFSEVPTNQNAFLQRLGPHGFDVFKMLVVDLLHEFEIGEWKTFLAHLLRILTTLGEHKISELDDRFRKVPPFGRDTIRKFADNVSEMKRLAARDYEDILQCAIPCFEGLFDEPHDAEIQSLLFAFADWHSLAKLRLHTDTTLEYLNVATKNLAKLLRHFVTNTCPTLTAFETPREATRRARAAAQKQTGLHTAPTTTTSTRKPVVYHLLRIKFHALGDYVAHIREFGTTDNYDTRIGEARHRQKKQQYKRTNFRNFESQIALQTLLQENIEIVSHRVEKVLGSIAEEEGDSAPREPIVSAPTVLSMPAPPISLALDMEETFPENTRYGISSFSKQRLNISKFYQDHKDDPALRASQLNDHVLSRLRSDNYNWDELRFRPEEMQYLDIHKDSLHVHQTLQINYTSYDLQRGRDSIKPYLEFKPAKIVSNNAPRCHVMLSAREGEAADGKQTAHSFWYAQVLAIFHVMARDRLGSSSEHRRIDLVWVRWLGLEQESQGSFKAKRLQKVGFVPQAPDVALADPDALAAFGFVDPADILRGAHLIPSFAQGRRHDLFGMEVRSAVQPADGDYQYFSVNQFVDRDMAMRYRGGGVGHLDPAQSITLELDTFDEELSQSPMAHSGNNLGGGEDGGSEREALDADDVPSDSDEERADIDEEAQETSGAPWDIEE</sequence>
<dbReference type="EMBL" id="KV419489">
    <property type="protein sequence ID" value="KZS86529.1"/>
    <property type="molecule type" value="Genomic_DNA"/>
</dbReference>
<dbReference type="Pfam" id="PF18759">
    <property type="entry name" value="Plavaka"/>
    <property type="match status" value="1"/>
</dbReference>
<feature type="region of interest" description="Disordered" evidence="1">
    <location>
        <begin position="754"/>
        <end position="809"/>
    </location>
</feature>
<name>A0A164MAJ4_9AGAM</name>
<dbReference type="InterPro" id="IPR041078">
    <property type="entry name" value="Plavaka"/>
</dbReference>
<organism evidence="2 3">
    <name type="scientific">Sistotremastrum niveocremeum HHB9708</name>
    <dbReference type="NCBI Taxonomy" id="1314777"/>
    <lineage>
        <taxon>Eukaryota</taxon>
        <taxon>Fungi</taxon>
        <taxon>Dikarya</taxon>
        <taxon>Basidiomycota</taxon>
        <taxon>Agaricomycotina</taxon>
        <taxon>Agaricomycetes</taxon>
        <taxon>Sistotremastrales</taxon>
        <taxon>Sistotremastraceae</taxon>
        <taxon>Sertulicium</taxon>
        <taxon>Sertulicium niveocremeum</taxon>
    </lineage>
</organism>
<keyword evidence="3" id="KW-1185">Reference proteome</keyword>
<evidence type="ECO:0000313" key="2">
    <source>
        <dbReference type="EMBL" id="KZS86529.1"/>
    </source>
</evidence>
<evidence type="ECO:0000256" key="1">
    <source>
        <dbReference type="SAM" id="MobiDB-lite"/>
    </source>
</evidence>
<dbReference type="Proteomes" id="UP000076722">
    <property type="component" value="Unassembled WGS sequence"/>
</dbReference>
<gene>
    <name evidence="2" type="ORF">SISNIDRAFT_420787</name>
</gene>
<evidence type="ECO:0000313" key="3">
    <source>
        <dbReference type="Proteomes" id="UP000076722"/>
    </source>
</evidence>
<dbReference type="STRING" id="1314777.A0A164MAJ4"/>
<dbReference type="AlphaFoldDB" id="A0A164MAJ4"/>